<feature type="compositionally biased region" description="Low complexity" evidence="5">
    <location>
        <begin position="104"/>
        <end position="123"/>
    </location>
</feature>
<evidence type="ECO:0000256" key="2">
    <source>
        <dbReference type="ARBA" id="ARBA00022771"/>
    </source>
</evidence>
<feature type="region of interest" description="Disordered" evidence="5">
    <location>
        <begin position="1"/>
        <end position="143"/>
    </location>
</feature>
<name>A0AAD5WWY4_9FUNG</name>
<gene>
    <name evidence="7" type="ORF">HK097_003958</name>
</gene>
<accession>A0AAD5WWY4</accession>
<dbReference type="SMART" id="SM00184">
    <property type="entry name" value="RING"/>
    <property type="match status" value="1"/>
</dbReference>
<dbReference type="InterPro" id="IPR001841">
    <property type="entry name" value="Znf_RING"/>
</dbReference>
<dbReference type="InterPro" id="IPR017907">
    <property type="entry name" value="Znf_RING_CS"/>
</dbReference>
<reference evidence="7" key="1">
    <citation type="submission" date="2020-05" db="EMBL/GenBank/DDBJ databases">
        <title>Phylogenomic resolution of chytrid fungi.</title>
        <authorList>
            <person name="Stajich J.E."/>
            <person name="Amses K."/>
            <person name="Simmons R."/>
            <person name="Seto K."/>
            <person name="Myers J."/>
            <person name="Bonds A."/>
            <person name="Quandt C.A."/>
            <person name="Barry K."/>
            <person name="Liu P."/>
            <person name="Grigoriev I."/>
            <person name="Longcore J.E."/>
            <person name="James T.Y."/>
        </authorList>
    </citation>
    <scope>NUCLEOTIDE SEQUENCE</scope>
    <source>
        <strain evidence="7">JEL0318</strain>
    </source>
</reference>
<keyword evidence="2 4" id="KW-0863">Zinc-finger</keyword>
<proteinExistence type="predicted"/>
<evidence type="ECO:0000256" key="1">
    <source>
        <dbReference type="ARBA" id="ARBA00022723"/>
    </source>
</evidence>
<feature type="domain" description="RING-type" evidence="6">
    <location>
        <begin position="472"/>
        <end position="516"/>
    </location>
</feature>
<dbReference type="AlphaFoldDB" id="A0AAD5WWY4"/>
<feature type="compositionally biased region" description="Low complexity" evidence="5">
    <location>
        <begin position="45"/>
        <end position="69"/>
    </location>
</feature>
<protein>
    <recommendedName>
        <fullName evidence="6">RING-type domain-containing protein</fullName>
    </recommendedName>
</protein>
<dbReference type="EMBL" id="JADGJD010001983">
    <property type="protein sequence ID" value="KAJ3035996.1"/>
    <property type="molecule type" value="Genomic_DNA"/>
</dbReference>
<keyword evidence="8" id="KW-1185">Reference proteome</keyword>
<dbReference type="InterPro" id="IPR013083">
    <property type="entry name" value="Znf_RING/FYVE/PHD"/>
</dbReference>
<evidence type="ECO:0000256" key="5">
    <source>
        <dbReference type="SAM" id="MobiDB-lite"/>
    </source>
</evidence>
<feature type="compositionally biased region" description="Basic and acidic residues" evidence="5">
    <location>
        <begin position="72"/>
        <end position="103"/>
    </location>
</feature>
<evidence type="ECO:0000259" key="6">
    <source>
        <dbReference type="PROSITE" id="PS50089"/>
    </source>
</evidence>
<comment type="caution">
    <text evidence="7">The sequence shown here is derived from an EMBL/GenBank/DDBJ whole genome shotgun (WGS) entry which is preliminary data.</text>
</comment>
<dbReference type="CDD" id="cd16449">
    <property type="entry name" value="RING-HC"/>
    <property type="match status" value="1"/>
</dbReference>
<feature type="region of interest" description="Disordered" evidence="5">
    <location>
        <begin position="232"/>
        <end position="251"/>
    </location>
</feature>
<feature type="region of interest" description="Disordered" evidence="5">
    <location>
        <begin position="752"/>
        <end position="796"/>
    </location>
</feature>
<evidence type="ECO:0000313" key="8">
    <source>
        <dbReference type="Proteomes" id="UP001212841"/>
    </source>
</evidence>
<dbReference type="Pfam" id="PF14634">
    <property type="entry name" value="zf-RING_5"/>
    <property type="match status" value="1"/>
</dbReference>
<sequence length="796" mass="88216">MASKENSQPIRPTASPTRALVGKKRNPYFHRSTTPIRVPPFKIFPSHTPRRSPTPTDEVSDTDSVPSRSVRSRSDSDSVRSRSVRSRSDSDSVRSRSDSDSVRSRSVSRSGSRSDSPSDSVRSATPTDDHPYVPKIGDEDYHAPKKYPLKCMLNDAAGPPPNVSLSRHVTDITQRLAEMSGDGYGPENPYFARLQAAKVTIQKAADEQTYRNILREKGKKAAEKYKNDLTKAAEKAKKQAEKEAEKERKKQEAIFRRWGGPVDVGELANEVSIGRKTRVDALDTIKTELGKPNISSKYTKSLLAAKQKIEKEMEEDRSLLRPFQSMIIDDPDTRNVQQSMAIDESTNDPSFTISLPPSSPVSEMDIEPVRSDDPSLPVLAEFCRSADRLLGDNNSNDSDLATVISLFSKVTVADEGVSRCAQIIMDTVRAKCTTIDDLGTVHHDEEHGRNLGADEVRSLMDTCHRVFPDETCGICLGCFVTSDKPAIVTSCGHYYCRDCIETFYQSLNTPKSCPQCPLPPTAVVDGKGTISLNWLPQPKSEAAKKLQSIVFDVIESYDVEHPRTKARVPIPKTFAELLLFVLSTRPEELKSSAQLAVLSGPLTDARINQLAMLVNHTAFCTRVMLYQAGCMNDRGVPVPEAIGTFCGDQRKHTTRYYTPIYTLTRLLGSGCLVAPITPTMYRNFNQDDQKLMLHNADVVEVILRDLGNQSIHLLYAQFDEDMERFLKALTTEDKGAYTKAFASIRNSLKRLQLDEAGPQRKKRAAQGPAAGDGQAKKPKRGARRAYVSPEVIVDSA</sequence>
<feature type="compositionally biased region" description="Polar residues" evidence="5">
    <location>
        <begin position="1"/>
        <end position="16"/>
    </location>
</feature>
<dbReference type="Proteomes" id="UP001212841">
    <property type="component" value="Unassembled WGS sequence"/>
</dbReference>
<dbReference type="GO" id="GO:0008270">
    <property type="term" value="F:zinc ion binding"/>
    <property type="evidence" value="ECO:0007669"/>
    <property type="project" value="UniProtKB-KW"/>
</dbReference>
<dbReference type="PROSITE" id="PS00518">
    <property type="entry name" value="ZF_RING_1"/>
    <property type="match status" value="1"/>
</dbReference>
<evidence type="ECO:0000256" key="4">
    <source>
        <dbReference type="PROSITE-ProRule" id="PRU00175"/>
    </source>
</evidence>
<evidence type="ECO:0000313" key="7">
    <source>
        <dbReference type="EMBL" id="KAJ3035996.1"/>
    </source>
</evidence>
<dbReference type="PROSITE" id="PS50089">
    <property type="entry name" value="ZF_RING_2"/>
    <property type="match status" value="1"/>
</dbReference>
<dbReference type="Gene3D" id="3.30.40.10">
    <property type="entry name" value="Zinc/RING finger domain, C3HC4 (zinc finger)"/>
    <property type="match status" value="1"/>
</dbReference>
<evidence type="ECO:0000256" key="3">
    <source>
        <dbReference type="ARBA" id="ARBA00022833"/>
    </source>
</evidence>
<feature type="compositionally biased region" description="Basic and acidic residues" evidence="5">
    <location>
        <begin position="127"/>
        <end position="143"/>
    </location>
</feature>
<keyword evidence="1" id="KW-0479">Metal-binding</keyword>
<keyword evidence="3" id="KW-0862">Zinc</keyword>
<organism evidence="7 8">
    <name type="scientific">Rhizophlyctis rosea</name>
    <dbReference type="NCBI Taxonomy" id="64517"/>
    <lineage>
        <taxon>Eukaryota</taxon>
        <taxon>Fungi</taxon>
        <taxon>Fungi incertae sedis</taxon>
        <taxon>Chytridiomycota</taxon>
        <taxon>Chytridiomycota incertae sedis</taxon>
        <taxon>Chytridiomycetes</taxon>
        <taxon>Rhizophlyctidales</taxon>
        <taxon>Rhizophlyctidaceae</taxon>
        <taxon>Rhizophlyctis</taxon>
    </lineage>
</organism>
<dbReference type="SUPFAM" id="SSF57850">
    <property type="entry name" value="RING/U-box"/>
    <property type="match status" value="1"/>
</dbReference>